<dbReference type="SUPFAM" id="SSF103657">
    <property type="entry name" value="BAR/IMD domain-like"/>
    <property type="match status" value="1"/>
</dbReference>
<feature type="compositionally biased region" description="Basic and acidic residues" evidence="8">
    <location>
        <begin position="165"/>
        <end position="174"/>
    </location>
</feature>
<organism evidence="11 12">
    <name type="scientific">Eeniella nana</name>
    <name type="common">Yeast</name>
    <name type="synonym">Brettanomyces nanus</name>
    <dbReference type="NCBI Taxonomy" id="13502"/>
    <lineage>
        <taxon>Eukaryota</taxon>
        <taxon>Fungi</taxon>
        <taxon>Dikarya</taxon>
        <taxon>Ascomycota</taxon>
        <taxon>Saccharomycotina</taxon>
        <taxon>Pichiomycetes</taxon>
        <taxon>Pichiales</taxon>
        <taxon>Pichiaceae</taxon>
        <taxon>Brettanomyces</taxon>
    </lineage>
</organism>
<dbReference type="GeneID" id="62194727"/>
<feature type="domain" description="F-BAR" evidence="10">
    <location>
        <begin position="2"/>
        <end position="272"/>
    </location>
</feature>
<evidence type="ECO:0000313" key="12">
    <source>
        <dbReference type="Proteomes" id="UP000662931"/>
    </source>
</evidence>
<dbReference type="InterPro" id="IPR001452">
    <property type="entry name" value="SH3_domain"/>
</dbReference>
<feature type="region of interest" description="Disordered" evidence="8">
    <location>
        <begin position="601"/>
        <end position="627"/>
    </location>
</feature>
<dbReference type="Proteomes" id="UP000662931">
    <property type="component" value="Chromosome 1"/>
</dbReference>
<evidence type="ECO:0000256" key="3">
    <source>
        <dbReference type="ARBA" id="ARBA00054085"/>
    </source>
</evidence>
<dbReference type="SUPFAM" id="SSF50044">
    <property type="entry name" value="SH3-domain"/>
    <property type="match status" value="2"/>
</dbReference>
<keyword evidence="2 7" id="KW-0175">Coiled coil</keyword>
<gene>
    <name evidence="11" type="ORF">FOA43_001326</name>
</gene>
<dbReference type="FunFam" id="1.20.1270.60:FF:000060">
    <property type="entry name" value="Actin polymerization protein Bzz1"/>
    <property type="match status" value="1"/>
</dbReference>
<dbReference type="PROSITE" id="PS50002">
    <property type="entry name" value="SH3"/>
    <property type="match status" value="2"/>
</dbReference>
<dbReference type="EMBL" id="CP064812">
    <property type="protein sequence ID" value="QPG74009.1"/>
    <property type="molecule type" value="Genomic_DNA"/>
</dbReference>
<comment type="similarity">
    <text evidence="4">Belongs to the BZZ1 family.</text>
</comment>
<evidence type="ECO:0000259" key="9">
    <source>
        <dbReference type="PROSITE" id="PS50002"/>
    </source>
</evidence>
<dbReference type="KEGG" id="bnn:FOA43_001326"/>
<evidence type="ECO:0000256" key="5">
    <source>
        <dbReference type="ARBA" id="ARBA00074946"/>
    </source>
</evidence>
<proteinExistence type="inferred from homology"/>
<dbReference type="SMART" id="SM00055">
    <property type="entry name" value="FCH"/>
    <property type="match status" value="1"/>
</dbReference>
<dbReference type="InterPro" id="IPR001060">
    <property type="entry name" value="FCH_dom"/>
</dbReference>
<dbReference type="SMART" id="SM00326">
    <property type="entry name" value="SH3"/>
    <property type="match status" value="2"/>
</dbReference>
<dbReference type="Pfam" id="PF00018">
    <property type="entry name" value="SH3_1"/>
    <property type="match status" value="1"/>
</dbReference>
<dbReference type="PROSITE" id="PS51741">
    <property type="entry name" value="F_BAR"/>
    <property type="match status" value="1"/>
</dbReference>
<evidence type="ECO:0000256" key="8">
    <source>
        <dbReference type="SAM" id="MobiDB-lite"/>
    </source>
</evidence>
<dbReference type="InterPro" id="IPR035459">
    <property type="entry name" value="Bzz1_SH3_1"/>
</dbReference>
<dbReference type="InterPro" id="IPR031160">
    <property type="entry name" value="F_BAR_dom"/>
</dbReference>
<protein>
    <recommendedName>
        <fullName evidence="5">Protein BZZ1</fullName>
    </recommendedName>
</protein>
<dbReference type="CDD" id="cd11778">
    <property type="entry name" value="SH3_Bzz1_2"/>
    <property type="match status" value="1"/>
</dbReference>
<feature type="region of interest" description="Disordered" evidence="8">
    <location>
        <begin position="545"/>
        <end position="565"/>
    </location>
</feature>
<feature type="domain" description="SH3" evidence="9">
    <location>
        <begin position="485"/>
        <end position="546"/>
    </location>
</feature>
<keyword evidence="12" id="KW-1185">Reference proteome</keyword>
<feature type="domain" description="SH3" evidence="9">
    <location>
        <begin position="569"/>
        <end position="627"/>
    </location>
</feature>
<evidence type="ECO:0000256" key="4">
    <source>
        <dbReference type="ARBA" id="ARBA00061387"/>
    </source>
</evidence>
<accession>A0A875S2F4</accession>
<dbReference type="RefSeq" id="XP_038777574.1">
    <property type="nucleotide sequence ID" value="XM_038921646.1"/>
</dbReference>
<dbReference type="AlphaFoldDB" id="A0A875S2F4"/>
<sequence>MESVSIGNELKDSYKRVDKWVKSNISWLSEVENFYKQRATIEREYADKLNQLTSESFKNKAKATSVLSVGEDPVITPGSLESASMVAWTEILTQAESIAKQRTQLARDFDSRIAADVRSTMEKYESIRTRWKGANDEIIHIRDKNYEEVKTKKKLYDEACQAMENRRAKSERNRGSSTGSQEKLQKKEQEMNVAKNRYLLSINVANRLKDKYYYQDIPEILDGLQSVNEAKVSRLNSILLSSAYFERKCNEKISQYLKTEDTVVQQNLPRLDTAMFVKHNMGSWKEPADFLFEPSPIWHDDETMVVEEGSVELEDLKIKLGESSSTYEKYGEICMNEKQDVAELLDERNKLLGDSFKEVKIKSKEDYAKFEILLVKSITSLQQFTADDSKRVSAEVEIEVIQSATNGKDMTITRPIHKQKKSRFGLFRKKKEAGGSDELSEEGSEMRSLSSSISKISINPGNSKMRVFSGIGKKLGLTTSVIGAVGSTTATARFTYDAAGDDELSVTAGEALTVIEVDDGSGWTVVANETQTQGLVPTSYIEVEQQDASTRSSSPKKVGPRVAPRKGAKRIKYMEILYDYSPQGDDELDVKAGEKIVVVSGDDGSGWTEGEVNGERGLFPTSYAKDI</sequence>
<dbReference type="InterPro" id="IPR036028">
    <property type="entry name" value="SH3-like_dom_sf"/>
</dbReference>
<dbReference type="GO" id="GO:0045010">
    <property type="term" value="P:actin nucleation"/>
    <property type="evidence" value="ECO:0007669"/>
    <property type="project" value="UniProtKB-ARBA"/>
</dbReference>
<feature type="compositionally biased region" description="Polar residues" evidence="8">
    <location>
        <begin position="546"/>
        <end position="555"/>
    </location>
</feature>
<dbReference type="Gene3D" id="2.30.30.40">
    <property type="entry name" value="SH3 Domains"/>
    <property type="match status" value="2"/>
</dbReference>
<evidence type="ECO:0000256" key="7">
    <source>
        <dbReference type="PROSITE-ProRule" id="PRU01077"/>
    </source>
</evidence>
<dbReference type="PANTHER" id="PTHR15735:SF21">
    <property type="entry name" value="PROTEIN NERVOUS WRECK"/>
    <property type="match status" value="1"/>
</dbReference>
<feature type="region of interest" description="Disordered" evidence="8">
    <location>
        <begin position="165"/>
        <end position="188"/>
    </location>
</feature>
<evidence type="ECO:0000313" key="11">
    <source>
        <dbReference type="EMBL" id="QPG74009.1"/>
    </source>
</evidence>
<dbReference type="CDD" id="cd11912">
    <property type="entry name" value="SH3_Bzz1_1"/>
    <property type="match status" value="1"/>
</dbReference>
<evidence type="ECO:0000259" key="10">
    <source>
        <dbReference type="PROSITE" id="PS51741"/>
    </source>
</evidence>
<dbReference type="Pfam" id="PF14604">
    <property type="entry name" value="SH3_9"/>
    <property type="match status" value="1"/>
</dbReference>
<name>A0A875S2F4_EENNA</name>
<dbReference type="Pfam" id="PF00611">
    <property type="entry name" value="FCH"/>
    <property type="match status" value="1"/>
</dbReference>
<keyword evidence="1 6" id="KW-0728">SH3 domain</keyword>
<evidence type="ECO:0000256" key="2">
    <source>
        <dbReference type="ARBA" id="ARBA00023054"/>
    </source>
</evidence>
<dbReference type="InterPro" id="IPR027267">
    <property type="entry name" value="AH/BAR_dom_sf"/>
</dbReference>
<dbReference type="OrthoDB" id="8783038at2759"/>
<reference evidence="11" key="1">
    <citation type="submission" date="2020-10" db="EMBL/GenBank/DDBJ databases">
        <authorList>
            <person name="Roach M.J.R."/>
        </authorList>
    </citation>
    <scope>NUCLEOTIDE SEQUENCE</scope>
    <source>
        <strain evidence="11">CBS 1945</strain>
    </source>
</reference>
<evidence type="ECO:0000256" key="6">
    <source>
        <dbReference type="PROSITE-ProRule" id="PRU00192"/>
    </source>
</evidence>
<dbReference type="GO" id="GO:0030833">
    <property type="term" value="P:regulation of actin filament polymerization"/>
    <property type="evidence" value="ECO:0007669"/>
    <property type="project" value="TreeGrafter"/>
</dbReference>
<dbReference type="Gene3D" id="1.20.1270.60">
    <property type="entry name" value="Arfaptin homology (AH) domain/BAR domain"/>
    <property type="match status" value="1"/>
</dbReference>
<evidence type="ECO:0000256" key="1">
    <source>
        <dbReference type="ARBA" id="ARBA00022443"/>
    </source>
</evidence>
<dbReference type="GO" id="GO:0030864">
    <property type="term" value="C:cortical actin cytoskeleton"/>
    <property type="evidence" value="ECO:0007669"/>
    <property type="project" value="UniProtKB-ARBA"/>
</dbReference>
<dbReference type="PANTHER" id="PTHR15735">
    <property type="entry name" value="FCH AND DOUBLE SH3 DOMAINS PROTEIN"/>
    <property type="match status" value="1"/>
</dbReference>
<comment type="function">
    <text evidence="3">Plays a role in endocytosis and trafficking to the vacuole. Functions with type I myosins to restore polarity of the actin cytoskeleton after NaCl stress.</text>
</comment>